<keyword evidence="1" id="KW-0597">Phosphoprotein</keyword>
<feature type="domain" description="Response regulatory" evidence="2">
    <location>
        <begin position="13"/>
        <end position="129"/>
    </location>
</feature>
<comment type="caution">
    <text evidence="3">The sequence shown here is derived from an EMBL/GenBank/DDBJ whole genome shotgun (WGS) entry which is preliminary data.</text>
</comment>
<proteinExistence type="predicted"/>
<organism evidence="3 4">
    <name type="scientific">Sphingomonas glacialis</name>
    <dbReference type="NCBI Taxonomy" id="658225"/>
    <lineage>
        <taxon>Bacteria</taxon>
        <taxon>Pseudomonadati</taxon>
        <taxon>Pseudomonadota</taxon>
        <taxon>Alphaproteobacteria</taxon>
        <taxon>Sphingomonadales</taxon>
        <taxon>Sphingomonadaceae</taxon>
        <taxon>Sphingomonas</taxon>
    </lineage>
</organism>
<dbReference type="InterPro" id="IPR011006">
    <property type="entry name" value="CheY-like_superfamily"/>
</dbReference>
<name>A0A502FRX6_9SPHN</name>
<gene>
    <name evidence="3" type="ORF">EAH76_15685</name>
</gene>
<evidence type="ECO:0000259" key="2">
    <source>
        <dbReference type="PROSITE" id="PS50110"/>
    </source>
</evidence>
<dbReference type="InterPro" id="IPR001789">
    <property type="entry name" value="Sig_transdc_resp-reg_receiver"/>
</dbReference>
<dbReference type="GO" id="GO:0000160">
    <property type="term" value="P:phosphorelay signal transduction system"/>
    <property type="evidence" value="ECO:0007669"/>
    <property type="project" value="InterPro"/>
</dbReference>
<sequence>MSAPTRSPGPTPSILIVDSDVISRHVIADYLRHCGYGVVEAATTDEAITALSEASLGIDVILCDVGAIGSQPAFGLAHWVRSHQPQLEVRLAGSLEGVADTAADLCESGPHLIKPYEPEAVVDYVKQLRAARNRARET</sequence>
<dbReference type="AlphaFoldDB" id="A0A502FRX6"/>
<feature type="modified residue" description="4-aspartylphosphate" evidence="1">
    <location>
        <position position="64"/>
    </location>
</feature>
<dbReference type="Gene3D" id="3.40.50.2300">
    <property type="match status" value="1"/>
</dbReference>
<keyword evidence="4" id="KW-1185">Reference proteome</keyword>
<dbReference type="PROSITE" id="PS50110">
    <property type="entry name" value="RESPONSE_REGULATORY"/>
    <property type="match status" value="1"/>
</dbReference>
<dbReference type="SMART" id="SM00448">
    <property type="entry name" value="REC"/>
    <property type="match status" value="1"/>
</dbReference>
<accession>A0A502FRX6</accession>
<dbReference type="EMBL" id="RCZC01000004">
    <property type="protein sequence ID" value="TPG52149.1"/>
    <property type="molecule type" value="Genomic_DNA"/>
</dbReference>
<dbReference type="Proteomes" id="UP000319931">
    <property type="component" value="Unassembled WGS sequence"/>
</dbReference>
<evidence type="ECO:0000313" key="4">
    <source>
        <dbReference type="Proteomes" id="UP000319931"/>
    </source>
</evidence>
<reference evidence="3 4" key="1">
    <citation type="journal article" date="2019" name="Environ. Microbiol.">
        <title>Species interactions and distinct microbial communities in high Arctic permafrost affected cryosols are associated with the CH4 and CO2 gas fluxes.</title>
        <authorList>
            <person name="Altshuler I."/>
            <person name="Hamel J."/>
            <person name="Turney S."/>
            <person name="Magnuson E."/>
            <person name="Levesque R."/>
            <person name="Greer C."/>
            <person name="Whyte L.G."/>
        </authorList>
    </citation>
    <scope>NUCLEOTIDE SEQUENCE [LARGE SCALE GENOMIC DNA]</scope>
    <source>
        <strain evidence="3 4">E6.1</strain>
    </source>
</reference>
<dbReference type="OrthoDB" id="9784719at2"/>
<dbReference type="SUPFAM" id="SSF52172">
    <property type="entry name" value="CheY-like"/>
    <property type="match status" value="1"/>
</dbReference>
<protein>
    <submittedName>
        <fullName evidence="3">Response regulator</fullName>
    </submittedName>
</protein>
<evidence type="ECO:0000256" key="1">
    <source>
        <dbReference type="PROSITE-ProRule" id="PRU00169"/>
    </source>
</evidence>
<evidence type="ECO:0000313" key="3">
    <source>
        <dbReference type="EMBL" id="TPG52149.1"/>
    </source>
</evidence>